<evidence type="ECO:0000259" key="10">
    <source>
        <dbReference type="PROSITE" id="PS50179"/>
    </source>
</evidence>
<dbReference type="SMART" id="SM00809">
    <property type="entry name" value="Alpha_adaptinC2"/>
    <property type="match status" value="1"/>
</dbReference>
<evidence type="ECO:0000256" key="1">
    <source>
        <dbReference type="ARBA" id="ARBA00004150"/>
    </source>
</evidence>
<evidence type="ECO:0000256" key="8">
    <source>
        <dbReference type="ARBA" id="ARBA00023034"/>
    </source>
</evidence>
<dbReference type="PROSITE" id="PS50179">
    <property type="entry name" value="VHS"/>
    <property type="match status" value="1"/>
</dbReference>
<feature type="region of interest" description="Disordered" evidence="9">
    <location>
        <begin position="1"/>
        <end position="23"/>
    </location>
</feature>
<reference evidence="13" key="1">
    <citation type="submission" date="2022-07" db="EMBL/GenBank/DDBJ databases">
        <title>Chromosome-level genome of Muraenolepis orangiensis.</title>
        <authorList>
            <person name="Kim J."/>
        </authorList>
    </citation>
    <scope>NUCLEOTIDE SEQUENCE</scope>
    <source>
        <strain evidence="13">KU_S4_2022</strain>
        <tissue evidence="13">Muscle</tissue>
    </source>
</reference>
<evidence type="ECO:0000256" key="5">
    <source>
        <dbReference type="ARBA" id="ARBA00022753"/>
    </source>
</evidence>
<dbReference type="GO" id="GO:0031901">
    <property type="term" value="C:early endosome membrane"/>
    <property type="evidence" value="ECO:0007669"/>
    <property type="project" value="UniProtKB-SubCell"/>
</dbReference>
<dbReference type="InterPro" id="IPR008152">
    <property type="entry name" value="Clathrin_a/b/g-adaptin_app_Ig"/>
</dbReference>
<feature type="region of interest" description="Disordered" evidence="9">
    <location>
        <begin position="216"/>
        <end position="252"/>
    </location>
</feature>
<dbReference type="PROSITE" id="PS50909">
    <property type="entry name" value="GAT"/>
    <property type="match status" value="1"/>
</dbReference>
<keyword evidence="8" id="KW-0333">Golgi apparatus</keyword>
<dbReference type="GO" id="GO:0043130">
    <property type="term" value="F:ubiquitin binding"/>
    <property type="evidence" value="ECO:0007669"/>
    <property type="project" value="InterPro"/>
</dbReference>
<dbReference type="SUPFAM" id="SSF48464">
    <property type="entry name" value="ENTH/VHS domain"/>
    <property type="match status" value="1"/>
</dbReference>
<dbReference type="Pfam" id="PF03127">
    <property type="entry name" value="GAT"/>
    <property type="match status" value="1"/>
</dbReference>
<proteinExistence type="inferred from homology"/>
<dbReference type="InterPro" id="IPR013041">
    <property type="entry name" value="Clathrin_app_Ig-like_sf"/>
</dbReference>
<evidence type="ECO:0000256" key="6">
    <source>
        <dbReference type="ARBA" id="ARBA00022843"/>
    </source>
</evidence>
<evidence type="ECO:0000256" key="4">
    <source>
        <dbReference type="ARBA" id="ARBA00022448"/>
    </source>
</evidence>
<dbReference type="GO" id="GO:0035091">
    <property type="term" value="F:phosphatidylinositol binding"/>
    <property type="evidence" value="ECO:0007669"/>
    <property type="project" value="InterPro"/>
</dbReference>
<keyword evidence="4" id="KW-0813">Transport</keyword>
<dbReference type="OrthoDB" id="447025at2759"/>
<evidence type="ECO:0000256" key="2">
    <source>
        <dbReference type="ARBA" id="ARBA00004220"/>
    </source>
</evidence>
<keyword evidence="5" id="KW-0967">Endosome</keyword>
<dbReference type="GO" id="GO:0031267">
    <property type="term" value="F:small GTPase binding"/>
    <property type="evidence" value="ECO:0007669"/>
    <property type="project" value="InterPro"/>
</dbReference>
<evidence type="ECO:0000256" key="9">
    <source>
        <dbReference type="SAM" id="MobiDB-lite"/>
    </source>
</evidence>
<evidence type="ECO:0000256" key="7">
    <source>
        <dbReference type="ARBA" id="ARBA00022927"/>
    </source>
</evidence>
<comment type="similarity">
    <text evidence="3">Belongs to the GGA protein family.</text>
</comment>
<dbReference type="GO" id="GO:0034394">
    <property type="term" value="P:protein localization to cell surface"/>
    <property type="evidence" value="ECO:0007669"/>
    <property type="project" value="TreeGrafter"/>
</dbReference>
<comment type="caution">
    <text evidence="13">The sequence shown here is derived from an EMBL/GenBank/DDBJ whole genome shotgun (WGS) entry which is preliminary data.</text>
</comment>
<organism evidence="13 14">
    <name type="scientific">Muraenolepis orangiensis</name>
    <name type="common">Patagonian moray cod</name>
    <dbReference type="NCBI Taxonomy" id="630683"/>
    <lineage>
        <taxon>Eukaryota</taxon>
        <taxon>Metazoa</taxon>
        <taxon>Chordata</taxon>
        <taxon>Craniata</taxon>
        <taxon>Vertebrata</taxon>
        <taxon>Euteleostomi</taxon>
        <taxon>Actinopterygii</taxon>
        <taxon>Neopterygii</taxon>
        <taxon>Teleostei</taxon>
        <taxon>Neoteleostei</taxon>
        <taxon>Acanthomorphata</taxon>
        <taxon>Zeiogadaria</taxon>
        <taxon>Gadariae</taxon>
        <taxon>Gadiformes</taxon>
        <taxon>Muraenolepidoidei</taxon>
        <taxon>Muraenolepididae</taxon>
        <taxon>Muraenolepis</taxon>
    </lineage>
</organism>
<dbReference type="Proteomes" id="UP001148018">
    <property type="component" value="Unassembled WGS sequence"/>
</dbReference>
<dbReference type="InterPro" id="IPR008153">
    <property type="entry name" value="GAE_dom"/>
</dbReference>
<dbReference type="GO" id="GO:0006886">
    <property type="term" value="P:intracellular protein transport"/>
    <property type="evidence" value="ECO:0007669"/>
    <property type="project" value="InterPro"/>
</dbReference>
<feature type="domain" description="VHS" evidence="10">
    <location>
        <begin position="49"/>
        <end position="134"/>
    </location>
</feature>
<accession>A0A9Q0IYR3</accession>
<dbReference type="PROSITE" id="PS50180">
    <property type="entry name" value="GAE"/>
    <property type="match status" value="1"/>
</dbReference>
<evidence type="ECO:0000259" key="11">
    <source>
        <dbReference type="PROSITE" id="PS50180"/>
    </source>
</evidence>
<sequence>MGIVNIPGRQKPPLGALSDGTSPTNPGAAGLVGDVLPVESVCISVTHKATDPNNVEDRWDCIQGFYQLVNRETDGPQIATRLLAFKISFGKEKEVLQALTILEVCMHNCGRRFHVEVGQIRFLNELLKLVIPKDVEGRTTLLREGLDRIARKEGGVVQPSEEEDGEEEELKVLYERCDRLRPSLFRLASETTDDSAGLAAILAANDQLSLAMAGYKPRATHEKKNSDTPTVDGLEDRPVSIPNPTQDTQNAYSKDMLLVSRGLQMNDEGQDRHGRDGADHRPPAQSGSGGACRSVEDPDDWSFVQAAVSRQTFRSEMAFGSQFQGNSEGARPKRTNVPMEVIRPGLNPPLTVSGLAGLHISLHFARDTPVRRPSVAVMLLSVINTTVFPVTNFLFQAAVPKCMSISLQPPTSSELSPYNPPRPPPTISQVILVTNPKKDKMQLRFKLELLHGDRPIRETGELENFPPWSALIDV</sequence>
<protein>
    <recommendedName>
        <fullName evidence="15">VHS domain-containing protein</fullName>
    </recommendedName>
</protein>
<dbReference type="InterPro" id="IPR002014">
    <property type="entry name" value="VHS_dom"/>
</dbReference>
<evidence type="ECO:0000313" key="14">
    <source>
        <dbReference type="Proteomes" id="UP001148018"/>
    </source>
</evidence>
<feature type="region of interest" description="Disordered" evidence="9">
    <location>
        <begin position="267"/>
        <end position="296"/>
    </location>
</feature>
<feature type="compositionally biased region" description="Polar residues" evidence="9">
    <location>
        <begin position="242"/>
        <end position="252"/>
    </location>
</feature>
<dbReference type="SMART" id="SM00288">
    <property type="entry name" value="VHS"/>
    <property type="match status" value="1"/>
</dbReference>
<dbReference type="InterPro" id="IPR027422">
    <property type="entry name" value="GGA1-3"/>
</dbReference>
<dbReference type="AlphaFoldDB" id="A0A9Q0IYR3"/>
<dbReference type="EMBL" id="JANIIK010000034">
    <property type="protein sequence ID" value="KAJ3615283.1"/>
    <property type="molecule type" value="Genomic_DNA"/>
</dbReference>
<dbReference type="GO" id="GO:0006893">
    <property type="term" value="P:Golgi to plasma membrane transport"/>
    <property type="evidence" value="ECO:0007669"/>
    <property type="project" value="TreeGrafter"/>
</dbReference>
<name>A0A9Q0IYR3_9TELE</name>
<dbReference type="Gene3D" id="1.25.40.90">
    <property type="match status" value="1"/>
</dbReference>
<keyword evidence="7" id="KW-0653">Protein transport</keyword>
<dbReference type="InterPro" id="IPR004152">
    <property type="entry name" value="GAT_dom"/>
</dbReference>
<dbReference type="PANTHER" id="PTHR45905:SF6">
    <property type="entry name" value="ADP-RIBOSYLATION FACTOR-BINDING PROTEIN GGA3"/>
    <property type="match status" value="1"/>
</dbReference>
<dbReference type="PANTHER" id="PTHR45905">
    <property type="entry name" value="GOLGI-LOCALIZED, GAMMA-ADAPTIN EAR CONTAINING, ARF BINDING PROTEIN"/>
    <property type="match status" value="1"/>
</dbReference>
<evidence type="ECO:0000256" key="3">
    <source>
        <dbReference type="ARBA" id="ARBA00008099"/>
    </source>
</evidence>
<dbReference type="GO" id="GO:0005802">
    <property type="term" value="C:trans-Golgi network"/>
    <property type="evidence" value="ECO:0007669"/>
    <property type="project" value="InterPro"/>
</dbReference>
<gene>
    <name evidence="13" type="ORF">NHX12_018851</name>
</gene>
<evidence type="ECO:0000313" key="13">
    <source>
        <dbReference type="EMBL" id="KAJ3615283.1"/>
    </source>
</evidence>
<keyword evidence="14" id="KW-1185">Reference proteome</keyword>
<feature type="domain" description="GAT" evidence="12">
    <location>
        <begin position="129"/>
        <end position="220"/>
    </location>
</feature>
<feature type="domain" description="GAE" evidence="11">
    <location>
        <begin position="345"/>
        <end position="466"/>
    </location>
</feature>
<dbReference type="SUPFAM" id="SSF89009">
    <property type="entry name" value="GAT-like domain"/>
    <property type="match status" value="1"/>
</dbReference>
<dbReference type="Pfam" id="PF00790">
    <property type="entry name" value="VHS"/>
    <property type="match status" value="1"/>
</dbReference>
<comment type="subcellular location">
    <subcellularLocation>
        <location evidence="2">Early endosome membrane</location>
        <topology evidence="2">Peripheral membrane protein</topology>
    </subcellularLocation>
    <subcellularLocation>
        <location evidence="1">Golgi apparatus</location>
        <location evidence="1">trans-Golgi network membrane</location>
        <topology evidence="1">Peripheral membrane protein</topology>
    </subcellularLocation>
</comment>
<dbReference type="InterPro" id="IPR008942">
    <property type="entry name" value="ENTH_VHS"/>
</dbReference>
<evidence type="ECO:0000259" key="12">
    <source>
        <dbReference type="PROSITE" id="PS50909"/>
    </source>
</evidence>
<keyword evidence="6" id="KW-0832">Ubl conjugation</keyword>
<dbReference type="SUPFAM" id="SSF49348">
    <property type="entry name" value="Clathrin adaptor appendage domain"/>
    <property type="match status" value="1"/>
</dbReference>
<dbReference type="Pfam" id="PF02883">
    <property type="entry name" value="Alpha_adaptinC2"/>
    <property type="match status" value="1"/>
</dbReference>
<feature type="compositionally biased region" description="Basic and acidic residues" evidence="9">
    <location>
        <begin position="269"/>
        <end position="282"/>
    </location>
</feature>
<dbReference type="Gene3D" id="2.60.40.1230">
    <property type="match status" value="1"/>
</dbReference>
<evidence type="ECO:0008006" key="15">
    <source>
        <dbReference type="Google" id="ProtNLM"/>
    </source>
</evidence>